<proteinExistence type="predicted"/>
<dbReference type="AlphaFoldDB" id="A0A7E4VGB6"/>
<name>A0A7E4VGB6_PANRE</name>
<accession>A0A7E4VGB6</accession>
<organism evidence="1 2">
    <name type="scientific">Panagrellus redivivus</name>
    <name type="common">Microworm</name>
    <dbReference type="NCBI Taxonomy" id="6233"/>
    <lineage>
        <taxon>Eukaryota</taxon>
        <taxon>Metazoa</taxon>
        <taxon>Ecdysozoa</taxon>
        <taxon>Nematoda</taxon>
        <taxon>Chromadorea</taxon>
        <taxon>Rhabditida</taxon>
        <taxon>Tylenchina</taxon>
        <taxon>Panagrolaimomorpha</taxon>
        <taxon>Panagrolaimoidea</taxon>
        <taxon>Panagrolaimidae</taxon>
        <taxon>Panagrellus</taxon>
    </lineage>
</organism>
<evidence type="ECO:0000313" key="2">
    <source>
        <dbReference type="WBParaSite" id="Pan_g19898.t1"/>
    </source>
</evidence>
<evidence type="ECO:0000313" key="1">
    <source>
        <dbReference type="Proteomes" id="UP000492821"/>
    </source>
</evidence>
<dbReference type="Proteomes" id="UP000492821">
    <property type="component" value="Unassembled WGS sequence"/>
</dbReference>
<reference evidence="2" key="2">
    <citation type="submission" date="2020-10" db="UniProtKB">
        <authorList>
            <consortium name="WormBaseParasite"/>
        </authorList>
    </citation>
    <scope>IDENTIFICATION</scope>
</reference>
<keyword evidence="1" id="KW-1185">Reference proteome</keyword>
<protein>
    <submittedName>
        <fullName evidence="2">Uncharacterized protein</fullName>
    </submittedName>
</protein>
<reference evidence="1" key="1">
    <citation type="journal article" date="2013" name="Genetics">
        <title>The draft genome and transcriptome of Panagrellus redivivus are shaped by the harsh demands of a free-living lifestyle.</title>
        <authorList>
            <person name="Srinivasan J."/>
            <person name="Dillman A.R."/>
            <person name="Macchietto M.G."/>
            <person name="Heikkinen L."/>
            <person name="Lakso M."/>
            <person name="Fracchia K.M."/>
            <person name="Antoshechkin I."/>
            <person name="Mortazavi A."/>
            <person name="Wong G."/>
            <person name="Sternberg P.W."/>
        </authorList>
    </citation>
    <scope>NUCLEOTIDE SEQUENCE [LARGE SCALE GENOMIC DNA]</scope>
    <source>
        <strain evidence="1">MT8872</strain>
    </source>
</reference>
<sequence length="136" mass="15837">MQSRNNPKAAGWWMQDKDSSFVIVIGTSGDYMGPDHYDRNIPHKSLPRIHDNCHPIPQQQRRRRNSRVTNQITFIRALEPPLLWRSPRVVHHRDRQAVIGVVGDRTQSAPRPLARDRISLKVEDKHTNIKRIIKSV</sequence>
<dbReference type="WBParaSite" id="Pan_g19898.t1">
    <property type="protein sequence ID" value="Pan_g19898.t1"/>
    <property type="gene ID" value="Pan_g19898"/>
</dbReference>